<feature type="compositionally biased region" description="Basic and acidic residues" evidence="1">
    <location>
        <begin position="147"/>
        <end position="158"/>
    </location>
</feature>
<feature type="transmembrane region" description="Helical" evidence="2">
    <location>
        <begin position="20"/>
        <end position="41"/>
    </location>
</feature>
<evidence type="ECO:0000256" key="2">
    <source>
        <dbReference type="SAM" id="Phobius"/>
    </source>
</evidence>
<protein>
    <recommendedName>
        <fullName evidence="5">OmpA-like domain-containing protein</fullName>
    </recommendedName>
</protein>
<proteinExistence type="predicted"/>
<feature type="compositionally biased region" description="Low complexity" evidence="1">
    <location>
        <begin position="211"/>
        <end position="233"/>
    </location>
</feature>
<comment type="caution">
    <text evidence="3">The sequence shown here is derived from an EMBL/GenBank/DDBJ whole genome shotgun (WGS) entry which is preliminary data.</text>
</comment>
<feature type="compositionally biased region" description="Low complexity" evidence="1">
    <location>
        <begin position="297"/>
        <end position="342"/>
    </location>
</feature>
<evidence type="ECO:0000313" key="4">
    <source>
        <dbReference type="Proteomes" id="UP001205890"/>
    </source>
</evidence>
<keyword evidence="2" id="KW-0812">Transmembrane</keyword>
<evidence type="ECO:0008006" key="5">
    <source>
        <dbReference type="Google" id="ProtNLM"/>
    </source>
</evidence>
<keyword evidence="2" id="KW-0472">Membrane</keyword>
<keyword evidence="4" id="KW-1185">Reference proteome</keyword>
<dbReference type="RefSeq" id="WP_254744641.1">
    <property type="nucleotide sequence ID" value="NZ_JANCLU010000018.1"/>
</dbReference>
<gene>
    <name evidence="3" type="ORF">NK718_16835</name>
</gene>
<feature type="compositionally biased region" description="Basic and acidic residues" evidence="1">
    <location>
        <begin position="354"/>
        <end position="368"/>
    </location>
</feature>
<name>A0ABT1LH35_9HYPH</name>
<keyword evidence="2" id="KW-1133">Transmembrane helix</keyword>
<accession>A0ABT1LH35</accession>
<evidence type="ECO:0000313" key="3">
    <source>
        <dbReference type="EMBL" id="MCP8940193.1"/>
    </source>
</evidence>
<reference evidence="3 4" key="1">
    <citation type="submission" date="2022-07" db="EMBL/GenBank/DDBJ databases">
        <authorList>
            <person name="Li W.-J."/>
            <person name="Deng Q.-Q."/>
        </authorList>
    </citation>
    <scope>NUCLEOTIDE SEQUENCE [LARGE SCALE GENOMIC DNA]</scope>
    <source>
        <strain evidence="3 4">SYSU M60028</strain>
    </source>
</reference>
<dbReference type="EMBL" id="JANCLU010000018">
    <property type="protein sequence ID" value="MCP8940193.1"/>
    <property type="molecule type" value="Genomic_DNA"/>
</dbReference>
<feature type="region of interest" description="Disordered" evidence="1">
    <location>
        <begin position="135"/>
        <end position="405"/>
    </location>
</feature>
<feature type="compositionally biased region" description="Low complexity" evidence="1">
    <location>
        <begin position="190"/>
        <end position="200"/>
    </location>
</feature>
<evidence type="ECO:0000256" key="1">
    <source>
        <dbReference type="SAM" id="MobiDB-lite"/>
    </source>
</evidence>
<sequence length="509" mass="53058">MAGGHGEQEENIWPGFVDALTTMVMVLTLIMMLLGIVIFILSQGLSRRYLVQIAAAAGVEIPTEGGQPEVLARQIVKVLKARNATIHGPNVDAPWVGAGDSPEQGLTDAPETLLSGAGMGGGEKRVLTMRPENRAGIAPAGDIASGGKDDIVERETGDRSGNPVTVGRDTTAQPQMAAVEPRSPGDDPRPGVAPAAKPAASPDPLPREPTPSEAQAQAPSQAQQPHQPQAQTQPPKPVQDVVDSAGNPVTVGRDTMAQPQMAAVEPRSPGDAPRPSVAPAAERAASSDPLPREPTPSEAKAQASSQAQRTDQAQAPTQAPTQAQQSDQAQAQTQAQAQARTQPPRPVQDVSDSAGKDDKSQREADKGAEQGAAIEITALPPRGGEWIETTNPSPAQPRKSGGKVESPGEIVAVDFKAEATVLDAEAAKALQAAIRSAGIVGKDGRIEVRGLADIESPALSEARRAAYYRAFAVRQKLIETGVAATRITMRLEDSDKVKGRNLVLVSSVQ</sequence>
<organism evidence="3 4">
    <name type="scientific">Alsobacter ponti</name>
    <dbReference type="NCBI Taxonomy" id="2962936"/>
    <lineage>
        <taxon>Bacteria</taxon>
        <taxon>Pseudomonadati</taxon>
        <taxon>Pseudomonadota</taxon>
        <taxon>Alphaproteobacteria</taxon>
        <taxon>Hyphomicrobiales</taxon>
        <taxon>Alsobacteraceae</taxon>
        <taxon>Alsobacter</taxon>
    </lineage>
</organism>
<dbReference type="Proteomes" id="UP001205890">
    <property type="component" value="Unassembled WGS sequence"/>
</dbReference>